<evidence type="ECO:0000313" key="1">
    <source>
        <dbReference type="EMBL" id="KAI8001102.1"/>
    </source>
</evidence>
<dbReference type="Proteomes" id="UP001060215">
    <property type="component" value="Chromosome 8"/>
</dbReference>
<evidence type="ECO:0000313" key="2">
    <source>
        <dbReference type="Proteomes" id="UP001060215"/>
    </source>
</evidence>
<keyword evidence="2" id="KW-1185">Reference proteome</keyword>
<gene>
    <name evidence="1" type="ORF">LOK49_LG09G00980</name>
</gene>
<protein>
    <submittedName>
        <fullName evidence="1">Uncharacterized protein</fullName>
    </submittedName>
</protein>
<comment type="caution">
    <text evidence="1">The sequence shown here is derived from an EMBL/GenBank/DDBJ whole genome shotgun (WGS) entry which is preliminary data.</text>
</comment>
<accession>A0ACC0GKV3</accession>
<proteinExistence type="predicted"/>
<reference evidence="1 2" key="1">
    <citation type="journal article" date="2022" name="Plant J.">
        <title>Chromosome-level genome of Camellia lanceoleosa provides a valuable resource for understanding genome evolution and self-incompatibility.</title>
        <authorList>
            <person name="Gong W."/>
            <person name="Xiao S."/>
            <person name="Wang L."/>
            <person name="Liao Z."/>
            <person name="Chang Y."/>
            <person name="Mo W."/>
            <person name="Hu G."/>
            <person name="Li W."/>
            <person name="Zhao G."/>
            <person name="Zhu H."/>
            <person name="Hu X."/>
            <person name="Ji K."/>
            <person name="Xiang X."/>
            <person name="Song Q."/>
            <person name="Yuan D."/>
            <person name="Jin S."/>
            <person name="Zhang L."/>
        </authorList>
    </citation>
    <scope>NUCLEOTIDE SEQUENCE [LARGE SCALE GENOMIC DNA]</scope>
    <source>
        <strain evidence="1">SQ_2022a</strain>
    </source>
</reference>
<organism evidence="1 2">
    <name type="scientific">Camellia lanceoleosa</name>
    <dbReference type="NCBI Taxonomy" id="1840588"/>
    <lineage>
        <taxon>Eukaryota</taxon>
        <taxon>Viridiplantae</taxon>
        <taxon>Streptophyta</taxon>
        <taxon>Embryophyta</taxon>
        <taxon>Tracheophyta</taxon>
        <taxon>Spermatophyta</taxon>
        <taxon>Magnoliopsida</taxon>
        <taxon>eudicotyledons</taxon>
        <taxon>Gunneridae</taxon>
        <taxon>Pentapetalae</taxon>
        <taxon>asterids</taxon>
        <taxon>Ericales</taxon>
        <taxon>Theaceae</taxon>
        <taxon>Camellia</taxon>
    </lineage>
</organism>
<dbReference type="EMBL" id="CM045765">
    <property type="protein sequence ID" value="KAI8001102.1"/>
    <property type="molecule type" value="Genomic_DNA"/>
</dbReference>
<sequence length="140" mass="15431">MASLEDVDMRKYEYIFLIPSIILINAAISRFTENEGLLEGGVAILYAYMLLVLGFTRSVALILVIWQVESNNLKEPLGSCTRDCVPMLNLLHSLGVVLGKKRGMGQRPALGARAVARVSTAPLLLLNKFLVNQIKEIVMS</sequence>
<name>A0ACC0GKV3_9ERIC</name>